<dbReference type="GO" id="GO:0009277">
    <property type="term" value="C:fungal-type cell wall"/>
    <property type="evidence" value="ECO:0007669"/>
    <property type="project" value="InterPro"/>
</dbReference>
<proteinExistence type="inferred from homology"/>
<feature type="signal peptide" evidence="6">
    <location>
        <begin position="1"/>
        <end position="19"/>
    </location>
</feature>
<evidence type="ECO:0000256" key="2">
    <source>
        <dbReference type="ARBA" id="ARBA00010446"/>
    </source>
</evidence>
<sequence length="129" mass="13566">MRLTPLLTALVLPLLTVLATPVTPVGEAEFVDVDVAPRQISLNPASSCPKGQLWCCVTLDLISNSLIAGLLVTLGILDPTGINTAGVQCTPLSWPFQMSCGDKDVCCDPDIPIVGALLKLNCRSVNPLL</sequence>
<keyword evidence="5 6" id="KW-1015">Disulfide bond</keyword>
<feature type="chain" id="PRO_5040531320" description="Hydrophobin" evidence="6">
    <location>
        <begin position="20"/>
        <end position="129"/>
    </location>
</feature>
<evidence type="ECO:0000256" key="4">
    <source>
        <dbReference type="ARBA" id="ARBA00022525"/>
    </source>
</evidence>
<dbReference type="CDD" id="cd23507">
    <property type="entry name" value="hydrophobin_I"/>
    <property type="match status" value="1"/>
</dbReference>
<comment type="subcellular location">
    <subcellularLocation>
        <location evidence="1 6">Secreted</location>
        <location evidence="1 6">Cell wall</location>
    </subcellularLocation>
</comment>
<reference evidence="7" key="1">
    <citation type="submission" date="2020-11" db="EMBL/GenBank/DDBJ databases">
        <authorList>
            <consortium name="DOE Joint Genome Institute"/>
            <person name="Ahrendt S."/>
            <person name="Riley R."/>
            <person name="Andreopoulos W."/>
            <person name="Labutti K."/>
            <person name="Pangilinan J."/>
            <person name="Ruiz-Duenas F.J."/>
            <person name="Barrasa J.M."/>
            <person name="Sanchez-Garcia M."/>
            <person name="Camarero S."/>
            <person name="Miyauchi S."/>
            <person name="Serrano A."/>
            <person name="Linde D."/>
            <person name="Babiker R."/>
            <person name="Drula E."/>
            <person name="Ayuso-Fernandez I."/>
            <person name="Pacheco R."/>
            <person name="Padilla G."/>
            <person name="Ferreira P."/>
            <person name="Barriuso J."/>
            <person name="Kellner H."/>
            <person name="Castanera R."/>
            <person name="Alfaro M."/>
            <person name="Ramirez L."/>
            <person name="Pisabarro A.G."/>
            <person name="Kuo A."/>
            <person name="Tritt A."/>
            <person name="Lipzen A."/>
            <person name="He G."/>
            <person name="Yan M."/>
            <person name="Ng V."/>
            <person name="Cullen D."/>
            <person name="Martin F."/>
            <person name="Rosso M.-N."/>
            <person name="Henrissat B."/>
            <person name="Hibbett D."/>
            <person name="Martinez A.T."/>
            <person name="Grigoriev I.V."/>
        </authorList>
    </citation>
    <scope>NUCLEOTIDE SEQUENCE</scope>
    <source>
        <strain evidence="7">ATCC 90797</strain>
    </source>
</reference>
<keyword evidence="3 6" id="KW-0134">Cell wall</keyword>
<dbReference type="InterPro" id="IPR001338">
    <property type="entry name" value="Class_I_Hydrophobin"/>
</dbReference>
<accession>A0A9P6DHX5</accession>
<comment type="similarity">
    <text evidence="2 6">Belongs to the fungal hydrophobin family.</text>
</comment>
<dbReference type="OrthoDB" id="2957896at2759"/>
<dbReference type="GO" id="GO:0005199">
    <property type="term" value="F:structural constituent of cell wall"/>
    <property type="evidence" value="ECO:0007669"/>
    <property type="project" value="InterPro"/>
</dbReference>
<evidence type="ECO:0000256" key="3">
    <source>
        <dbReference type="ARBA" id="ARBA00022512"/>
    </source>
</evidence>
<evidence type="ECO:0000256" key="5">
    <source>
        <dbReference type="ARBA" id="ARBA00023157"/>
    </source>
</evidence>
<dbReference type="AlphaFoldDB" id="A0A9P6DHX5"/>
<dbReference type="EMBL" id="MU154537">
    <property type="protein sequence ID" value="KAF9498579.1"/>
    <property type="molecule type" value="Genomic_DNA"/>
</dbReference>
<keyword evidence="4 6" id="KW-0964">Secreted</keyword>
<keyword evidence="8" id="KW-1185">Reference proteome</keyword>
<evidence type="ECO:0000256" key="6">
    <source>
        <dbReference type="RuleBase" id="RU365009"/>
    </source>
</evidence>
<dbReference type="Proteomes" id="UP000807025">
    <property type="component" value="Unassembled WGS sequence"/>
</dbReference>
<organism evidence="7 8">
    <name type="scientific">Pleurotus eryngii</name>
    <name type="common">Boletus of the steppes</name>
    <dbReference type="NCBI Taxonomy" id="5323"/>
    <lineage>
        <taxon>Eukaryota</taxon>
        <taxon>Fungi</taxon>
        <taxon>Dikarya</taxon>
        <taxon>Basidiomycota</taxon>
        <taxon>Agaricomycotina</taxon>
        <taxon>Agaricomycetes</taxon>
        <taxon>Agaricomycetidae</taxon>
        <taxon>Agaricales</taxon>
        <taxon>Pleurotineae</taxon>
        <taxon>Pleurotaceae</taxon>
        <taxon>Pleurotus</taxon>
    </lineage>
</organism>
<comment type="caution">
    <text evidence="7">The sequence shown here is derived from an EMBL/GenBank/DDBJ whole genome shotgun (WGS) entry which is preliminary data.</text>
</comment>
<gene>
    <name evidence="7" type="ORF">BDN71DRAFT_1443495</name>
</gene>
<evidence type="ECO:0000313" key="7">
    <source>
        <dbReference type="EMBL" id="KAF9498579.1"/>
    </source>
</evidence>
<keyword evidence="6" id="KW-0732">Signal</keyword>
<protein>
    <recommendedName>
        <fullName evidence="6">Hydrophobin</fullName>
    </recommendedName>
</protein>
<evidence type="ECO:0000256" key="1">
    <source>
        <dbReference type="ARBA" id="ARBA00004191"/>
    </source>
</evidence>
<dbReference type="Pfam" id="PF01185">
    <property type="entry name" value="Hydrophobin"/>
    <property type="match status" value="1"/>
</dbReference>
<name>A0A9P6DHX5_PLEER</name>
<evidence type="ECO:0000313" key="8">
    <source>
        <dbReference type="Proteomes" id="UP000807025"/>
    </source>
</evidence>